<gene>
    <name evidence="1" type="ORF">DV515_00007745</name>
</gene>
<keyword evidence="2" id="KW-1185">Reference proteome</keyword>
<name>A0A3L8SGN0_CHLGU</name>
<dbReference type="EMBL" id="QUSF01000021">
    <property type="protein sequence ID" value="RLW01811.1"/>
    <property type="molecule type" value="Genomic_DNA"/>
</dbReference>
<organism evidence="1 2">
    <name type="scientific">Chloebia gouldiae</name>
    <name type="common">Gouldian finch</name>
    <name type="synonym">Erythrura gouldiae</name>
    <dbReference type="NCBI Taxonomy" id="44316"/>
    <lineage>
        <taxon>Eukaryota</taxon>
        <taxon>Metazoa</taxon>
        <taxon>Chordata</taxon>
        <taxon>Craniata</taxon>
        <taxon>Vertebrata</taxon>
        <taxon>Euteleostomi</taxon>
        <taxon>Archelosauria</taxon>
        <taxon>Archosauria</taxon>
        <taxon>Dinosauria</taxon>
        <taxon>Saurischia</taxon>
        <taxon>Theropoda</taxon>
        <taxon>Coelurosauria</taxon>
        <taxon>Aves</taxon>
        <taxon>Neognathae</taxon>
        <taxon>Neoaves</taxon>
        <taxon>Telluraves</taxon>
        <taxon>Australaves</taxon>
        <taxon>Passeriformes</taxon>
        <taxon>Passeroidea</taxon>
        <taxon>Passeridae</taxon>
        <taxon>Chloebia</taxon>
    </lineage>
</organism>
<evidence type="ECO:0000313" key="2">
    <source>
        <dbReference type="Proteomes" id="UP000276834"/>
    </source>
</evidence>
<reference evidence="1 2" key="1">
    <citation type="journal article" date="2018" name="Proc. R. Soc. B">
        <title>A non-coding region near Follistatin controls head colour polymorphism in the Gouldian finch.</title>
        <authorList>
            <person name="Toomey M.B."/>
            <person name="Marques C.I."/>
            <person name="Andrade P."/>
            <person name="Araujo P.M."/>
            <person name="Sabatino S."/>
            <person name="Gazda M.A."/>
            <person name="Afonso S."/>
            <person name="Lopes R.J."/>
            <person name="Corbo J.C."/>
            <person name="Carneiro M."/>
        </authorList>
    </citation>
    <scope>NUCLEOTIDE SEQUENCE [LARGE SCALE GENOMIC DNA]</scope>
    <source>
        <strain evidence="1">Red01</strain>
        <tissue evidence="1">Muscle</tissue>
    </source>
</reference>
<dbReference type="AlphaFoldDB" id="A0A3L8SGN0"/>
<accession>A0A3L8SGN0</accession>
<proteinExistence type="predicted"/>
<comment type="caution">
    <text evidence="1">The sequence shown here is derived from an EMBL/GenBank/DDBJ whole genome shotgun (WGS) entry which is preliminary data.</text>
</comment>
<evidence type="ECO:0000313" key="1">
    <source>
        <dbReference type="EMBL" id="RLW01811.1"/>
    </source>
</evidence>
<dbReference type="Proteomes" id="UP000276834">
    <property type="component" value="Unassembled WGS sequence"/>
</dbReference>
<protein>
    <submittedName>
        <fullName evidence="1">Uncharacterized protein</fullName>
    </submittedName>
</protein>
<sequence>MSVKPESTEPQDEFGILPLVLLCIITCFESSEAFEIRTPISRAAACALASPSCWRSLAHSVDNQG</sequence>